<feature type="transmembrane region" description="Helical" evidence="11">
    <location>
        <begin position="362"/>
        <end position="388"/>
    </location>
</feature>
<dbReference type="CDD" id="cd00082">
    <property type="entry name" value="HisKA"/>
    <property type="match status" value="1"/>
</dbReference>
<keyword evidence="10" id="KW-0175">Coiled coil</keyword>
<dbReference type="PRINTS" id="PR00344">
    <property type="entry name" value="BCTRLSENSOR"/>
</dbReference>
<dbReference type="GO" id="GO:0005524">
    <property type="term" value="F:ATP binding"/>
    <property type="evidence" value="ECO:0007669"/>
    <property type="project" value="UniProtKB-KW"/>
</dbReference>
<reference evidence="14 15" key="1">
    <citation type="submission" date="2019-04" db="EMBL/GenBank/DDBJ databases">
        <title>Pedobacter sp. AR-3-17 sp. nov., isolated from Arctic soil.</title>
        <authorList>
            <person name="Dahal R.H."/>
            <person name="Kim D.-U."/>
        </authorList>
    </citation>
    <scope>NUCLEOTIDE SEQUENCE [LARGE SCALE GENOMIC DNA]</scope>
    <source>
        <strain evidence="14 15">AR-3-17</strain>
    </source>
</reference>
<gene>
    <name evidence="14" type="ORF">FA046_04775</name>
</gene>
<dbReference type="GO" id="GO:0000155">
    <property type="term" value="F:phosphorelay sensor kinase activity"/>
    <property type="evidence" value="ECO:0007669"/>
    <property type="project" value="InterPro"/>
</dbReference>
<evidence type="ECO:0000256" key="10">
    <source>
        <dbReference type="SAM" id="Coils"/>
    </source>
</evidence>
<dbReference type="PROSITE" id="PS50885">
    <property type="entry name" value="HAMP"/>
    <property type="match status" value="1"/>
</dbReference>
<dbReference type="Gene3D" id="1.10.287.130">
    <property type="match status" value="1"/>
</dbReference>
<dbReference type="RefSeq" id="WP_136825198.1">
    <property type="nucleotide sequence ID" value="NZ_SWBP01000001.1"/>
</dbReference>
<evidence type="ECO:0000256" key="11">
    <source>
        <dbReference type="SAM" id="Phobius"/>
    </source>
</evidence>
<dbReference type="PROSITE" id="PS50109">
    <property type="entry name" value="HIS_KIN"/>
    <property type="match status" value="1"/>
</dbReference>
<evidence type="ECO:0000256" key="5">
    <source>
        <dbReference type="ARBA" id="ARBA00022679"/>
    </source>
</evidence>
<comment type="catalytic activity">
    <reaction evidence="1">
        <text>ATP + protein L-histidine = ADP + protein N-phospho-L-histidine.</text>
        <dbReference type="EC" id="2.7.13.3"/>
    </reaction>
</comment>
<dbReference type="EC" id="2.7.13.3" evidence="3"/>
<dbReference type="InterPro" id="IPR036097">
    <property type="entry name" value="HisK_dim/P_sf"/>
</dbReference>
<name>A0A4U1C6B3_9SPHI</name>
<evidence type="ECO:0000256" key="3">
    <source>
        <dbReference type="ARBA" id="ARBA00012438"/>
    </source>
</evidence>
<feature type="domain" description="Histidine kinase" evidence="12">
    <location>
        <begin position="1021"/>
        <end position="1233"/>
    </location>
</feature>
<evidence type="ECO:0000256" key="7">
    <source>
        <dbReference type="ARBA" id="ARBA00022777"/>
    </source>
</evidence>
<feature type="transmembrane region" description="Helical" evidence="11">
    <location>
        <begin position="761"/>
        <end position="784"/>
    </location>
</feature>
<feature type="transmembrane region" description="Helical" evidence="11">
    <location>
        <begin position="322"/>
        <end position="342"/>
    </location>
</feature>
<keyword evidence="8" id="KW-0067">ATP-binding</keyword>
<evidence type="ECO:0000313" key="15">
    <source>
        <dbReference type="Proteomes" id="UP000308181"/>
    </source>
</evidence>
<feature type="transmembrane region" description="Helical" evidence="11">
    <location>
        <begin position="240"/>
        <end position="261"/>
    </location>
</feature>
<dbReference type="Gene3D" id="3.30.565.10">
    <property type="entry name" value="Histidine kinase-like ATPase, C-terminal domain"/>
    <property type="match status" value="1"/>
</dbReference>
<dbReference type="GO" id="GO:0016020">
    <property type="term" value="C:membrane"/>
    <property type="evidence" value="ECO:0007669"/>
    <property type="project" value="UniProtKB-SubCell"/>
</dbReference>
<feature type="transmembrane region" description="Helical" evidence="11">
    <location>
        <begin position="931"/>
        <end position="951"/>
    </location>
</feature>
<evidence type="ECO:0000256" key="9">
    <source>
        <dbReference type="ARBA" id="ARBA00023012"/>
    </source>
</evidence>
<dbReference type="SUPFAM" id="SSF47384">
    <property type="entry name" value="Homodimeric domain of signal transducing histidine kinase"/>
    <property type="match status" value="1"/>
</dbReference>
<comment type="caution">
    <text evidence="14">The sequence shown here is derived from an EMBL/GenBank/DDBJ whole genome shotgun (WGS) entry which is preliminary data.</text>
</comment>
<comment type="subcellular location">
    <subcellularLocation>
        <location evidence="2">Membrane</location>
    </subcellularLocation>
</comment>
<keyword evidence="5" id="KW-0808">Transferase</keyword>
<feature type="coiled-coil region" evidence="10">
    <location>
        <begin position="982"/>
        <end position="1012"/>
    </location>
</feature>
<dbReference type="Pfam" id="PF00512">
    <property type="entry name" value="HisKA"/>
    <property type="match status" value="1"/>
</dbReference>
<dbReference type="InterPro" id="IPR003594">
    <property type="entry name" value="HATPase_dom"/>
</dbReference>
<accession>A0A4U1C6B3</accession>
<dbReference type="EMBL" id="SWBP01000001">
    <property type="protein sequence ID" value="TKC00993.1"/>
    <property type="molecule type" value="Genomic_DNA"/>
</dbReference>
<proteinExistence type="predicted"/>
<dbReference type="InterPro" id="IPR003661">
    <property type="entry name" value="HisK_dim/P_dom"/>
</dbReference>
<evidence type="ECO:0000313" key="14">
    <source>
        <dbReference type="EMBL" id="TKC00993.1"/>
    </source>
</evidence>
<feature type="transmembrane region" description="Helical" evidence="11">
    <location>
        <begin position="211"/>
        <end position="233"/>
    </location>
</feature>
<protein>
    <recommendedName>
        <fullName evidence="3">histidine kinase</fullName>
        <ecNumber evidence="3">2.7.13.3</ecNumber>
    </recommendedName>
</protein>
<organism evidence="14 15">
    <name type="scientific">Pedobacter cryophilus</name>
    <dbReference type="NCBI Taxonomy" id="2571271"/>
    <lineage>
        <taxon>Bacteria</taxon>
        <taxon>Pseudomonadati</taxon>
        <taxon>Bacteroidota</taxon>
        <taxon>Sphingobacteriia</taxon>
        <taxon>Sphingobacteriales</taxon>
        <taxon>Sphingobacteriaceae</taxon>
        <taxon>Pedobacter</taxon>
    </lineage>
</organism>
<keyword evidence="11" id="KW-0472">Membrane</keyword>
<feature type="transmembrane region" description="Helical" evidence="11">
    <location>
        <begin position="445"/>
        <end position="463"/>
    </location>
</feature>
<sequence length="1233" mass="142260">MKTATKIRWLLFLVTLGLFATSLTARWAATKLVNFIDVADKITAELGAKETLVYDYLTSTEGYNQLKSLDKDADLAIETIQYFTSKNIFFQTYKNNKLHFWSDAIINTNNVQGLKEGTSFVEYPNGWYEVIKKTENNFFVVFLIPVKSNYPYQNKYLNSGFKQDLIIDKTVDIAKLSDFPVADIKNIAGRYLFSIKKSIINNNVPYSKIEITMWALGFIILGLLINSICKFYADNGSPGLAAFFLTITFCLLRYLGLKYHFPEALYSLELFNPNIYASNFYFPSFADLGLNVMTLLWIVIFIHSYKLKIFKPINNPWMGYPILIYGIIVAIVVSYLYSDIFFGFVFNSNINFKVSNLINLNWISLVGVLILMLALFAYYLIIDILITFSSFIKISIKQKLILLAIIFVLFNVYELFFSNYSVFFILIFCLVLIVGRLIYYYNGKIIFPALLLISLLFATLVSIKLNRFENVKELEIRKRLLLKLQSADDPYSIISFVEIEKEIPNDEELKQMLAGKSFTSKQLNNRFNKLYLGGDLNKFDYRIYLFNNTDSIINSKKTISLHNYRQLVENGALKVSEYFYRRNNTLGSQNYFAIIPLIENNVKLGTIILELQSKDFERYGAFPQLLQNGKLDQRVDFVDYSYAFYDNKKLVNQYGNYVYDLKNKDFTGKLKDFVILKKNGFDHIIYQPSINNIIIITHPSNTFWRELASLSFFFILFLIFSLIIVSYKWIWKLFKSYEFGFKRLKFTLFIGNNKILYRTRIQIALVLAVVSSLLIIGIITFSYISIQYKEQQQDLIKNKIKVIAEAFESNISNDSPADNNQNNNLSFEEFSKMYNTDLNLFDTNGKLLFSTQNKIFVIGLIADRMNPIAFINLNLQQKSEFIQEENIDKLQFTSAYRPIKNANNDVIAYLQLPYFSNLDDYNQKIGTFLNLLINIYVLVFVAIGFFAFVVANQITSPLSLIQESISKTMIGKKNKPIEWKRNDEIGSLIKEYNSMIETLEENANKLAQSEREIAWREMAKQVAHEIKNPLTPLKLGIQMLDRSWRDKDVNFDDKFQKFSKSFLEQIDSLSRIASEFSNFAKMPELKLEEVNLLDVLNRATQVYGQMEGIKIITNENELQNHLILADKDQLLRSFNNLLKNAIEASTDDKEGIITINGIVTNNKIEVTIKDNGSGIPESLRDRIFVPNFTTKSSGTGLGLAFVKQAIENMGGIIYFTTEINVGTTFHIILPLVN</sequence>
<keyword evidence="7" id="KW-0418">Kinase</keyword>
<feature type="transmembrane region" description="Helical" evidence="11">
    <location>
        <begin position="400"/>
        <end position="433"/>
    </location>
</feature>
<dbReference type="InterPro" id="IPR036890">
    <property type="entry name" value="HATPase_C_sf"/>
</dbReference>
<dbReference type="Pfam" id="PF02518">
    <property type="entry name" value="HATPase_c"/>
    <property type="match status" value="1"/>
</dbReference>
<feature type="domain" description="HAMP" evidence="13">
    <location>
        <begin position="952"/>
        <end position="1004"/>
    </location>
</feature>
<evidence type="ECO:0000256" key="4">
    <source>
        <dbReference type="ARBA" id="ARBA00022553"/>
    </source>
</evidence>
<keyword evidence="6" id="KW-0547">Nucleotide-binding</keyword>
<dbReference type="Gene3D" id="6.10.340.10">
    <property type="match status" value="1"/>
</dbReference>
<evidence type="ECO:0000259" key="13">
    <source>
        <dbReference type="PROSITE" id="PS50885"/>
    </source>
</evidence>
<dbReference type="SMART" id="SM00387">
    <property type="entry name" value="HATPase_c"/>
    <property type="match status" value="1"/>
</dbReference>
<dbReference type="SUPFAM" id="SSF55874">
    <property type="entry name" value="ATPase domain of HSP90 chaperone/DNA topoisomerase II/histidine kinase"/>
    <property type="match status" value="1"/>
</dbReference>
<keyword evidence="9" id="KW-0902">Two-component regulatory system</keyword>
<keyword evidence="15" id="KW-1185">Reference proteome</keyword>
<dbReference type="PANTHER" id="PTHR43065:SF10">
    <property type="entry name" value="PEROXIDE STRESS-ACTIVATED HISTIDINE KINASE MAK3"/>
    <property type="match status" value="1"/>
</dbReference>
<keyword evidence="11" id="KW-0812">Transmembrane</keyword>
<dbReference type="PROSITE" id="PS00018">
    <property type="entry name" value="EF_HAND_1"/>
    <property type="match status" value="1"/>
</dbReference>
<feature type="transmembrane region" description="Helical" evidence="11">
    <location>
        <begin position="281"/>
        <end position="302"/>
    </location>
</feature>
<dbReference type="SMART" id="SM00388">
    <property type="entry name" value="HisKA"/>
    <property type="match status" value="1"/>
</dbReference>
<dbReference type="InterPro" id="IPR003660">
    <property type="entry name" value="HAMP_dom"/>
</dbReference>
<dbReference type="InterPro" id="IPR004358">
    <property type="entry name" value="Sig_transdc_His_kin-like_C"/>
</dbReference>
<dbReference type="InterPro" id="IPR005467">
    <property type="entry name" value="His_kinase_dom"/>
</dbReference>
<evidence type="ECO:0000256" key="2">
    <source>
        <dbReference type="ARBA" id="ARBA00004370"/>
    </source>
</evidence>
<evidence type="ECO:0000259" key="12">
    <source>
        <dbReference type="PROSITE" id="PS50109"/>
    </source>
</evidence>
<dbReference type="CDD" id="cd00075">
    <property type="entry name" value="HATPase"/>
    <property type="match status" value="1"/>
</dbReference>
<dbReference type="Proteomes" id="UP000308181">
    <property type="component" value="Unassembled WGS sequence"/>
</dbReference>
<dbReference type="InterPro" id="IPR018247">
    <property type="entry name" value="EF_Hand_1_Ca_BS"/>
</dbReference>
<evidence type="ECO:0000256" key="6">
    <source>
        <dbReference type="ARBA" id="ARBA00022741"/>
    </source>
</evidence>
<keyword evidence="11" id="KW-1133">Transmembrane helix</keyword>
<evidence type="ECO:0000256" key="8">
    <source>
        <dbReference type="ARBA" id="ARBA00022840"/>
    </source>
</evidence>
<dbReference type="PANTHER" id="PTHR43065">
    <property type="entry name" value="SENSOR HISTIDINE KINASE"/>
    <property type="match status" value="1"/>
</dbReference>
<evidence type="ECO:0000256" key="1">
    <source>
        <dbReference type="ARBA" id="ARBA00000085"/>
    </source>
</evidence>
<dbReference type="AlphaFoldDB" id="A0A4U1C6B3"/>
<feature type="transmembrane region" description="Helical" evidence="11">
    <location>
        <begin position="707"/>
        <end position="730"/>
    </location>
</feature>
<keyword evidence="4" id="KW-0597">Phosphoprotein</keyword>
<dbReference type="OrthoDB" id="9776727at2"/>